<dbReference type="EMBL" id="BASE01000028">
    <property type="protein sequence ID" value="GAM13255.1"/>
    <property type="molecule type" value="Genomic_DNA"/>
</dbReference>
<keyword evidence="3" id="KW-1185">Reference proteome</keyword>
<reference evidence="2 3" key="1">
    <citation type="submission" date="2013-06" db="EMBL/GenBank/DDBJ databases">
        <title>Whole genome shotgun sequence of Bacillus selenatarsenatis SF-1.</title>
        <authorList>
            <person name="Kuroda M."/>
            <person name="Sei K."/>
            <person name="Yamashita M."/>
            <person name="Ike M."/>
        </authorList>
    </citation>
    <scope>NUCLEOTIDE SEQUENCE [LARGE SCALE GENOMIC DNA]</scope>
    <source>
        <strain evidence="2 3">SF-1</strain>
    </source>
</reference>
<keyword evidence="1" id="KW-1133">Transmembrane helix</keyword>
<sequence length="61" mass="7124">MFVSSIMGMMSFFVVLAVPVSLIILLIWIYRMYKNSEIQVEQNKRIIELLEQFHGESSKGK</sequence>
<accession>A0A0A8WZU2</accession>
<dbReference type="AlphaFoldDB" id="A0A0A8WZU2"/>
<dbReference type="Proteomes" id="UP000031014">
    <property type="component" value="Unassembled WGS sequence"/>
</dbReference>
<name>A0A0A8WZU2_MESS1</name>
<protein>
    <submittedName>
        <fullName evidence="2">Uncharacterized protein</fullName>
    </submittedName>
</protein>
<feature type="transmembrane region" description="Helical" evidence="1">
    <location>
        <begin position="6"/>
        <end position="30"/>
    </location>
</feature>
<keyword evidence="1" id="KW-0472">Membrane</keyword>
<proteinExistence type="predicted"/>
<evidence type="ECO:0000313" key="2">
    <source>
        <dbReference type="EMBL" id="GAM13255.1"/>
    </source>
</evidence>
<dbReference type="RefSeq" id="WP_041965106.1">
    <property type="nucleotide sequence ID" value="NZ_BASE01000028.1"/>
</dbReference>
<dbReference type="OrthoDB" id="2890853at2"/>
<evidence type="ECO:0000313" key="3">
    <source>
        <dbReference type="Proteomes" id="UP000031014"/>
    </source>
</evidence>
<gene>
    <name evidence="2" type="ORF">SAMD00020551_1393</name>
</gene>
<keyword evidence="1" id="KW-0812">Transmembrane</keyword>
<evidence type="ECO:0000256" key="1">
    <source>
        <dbReference type="SAM" id="Phobius"/>
    </source>
</evidence>
<organism evidence="2 3">
    <name type="scientific">Mesobacillus selenatarsenatis (strain DSM 18680 / JCM 14380 / FERM P-15431 / SF-1)</name>
    <dbReference type="NCBI Taxonomy" id="1321606"/>
    <lineage>
        <taxon>Bacteria</taxon>
        <taxon>Bacillati</taxon>
        <taxon>Bacillota</taxon>
        <taxon>Bacilli</taxon>
        <taxon>Bacillales</taxon>
        <taxon>Bacillaceae</taxon>
        <taxon>Mesobacillus</taxon>
    </lineage>
</organism>
<comment type="caution">
    <text evidence="2">The sequence shown here is derived from an EMBL/GenBank/DDBJ whole genome shotgun (WGS) entry which is preliminary data.</text>
</comment>